<dbReference type="AlphaFoldDB" id="A0A6S6VF42"/>
<sequence>MIHLPLLLLTLFQISRVTATSIVPHIHSNNSACKPGMPPSTGLPDAPKMTIPAFPGTPLGTGLPAPPSNTTPVPPGLTPPPSIPIPALPGAPTTLATSIKGSMTISFHPLNSTAGLPAPSAAPGAAIVTIKPGDTLESIAKAHNVGICDLVKANGIQDPDMIVSGETLVVPSEKGDAGDRSCLVHEY</sequence>
<dbReference type="PROSITE" id="PS51782">
    <property type="entry name" value="LYSM"/>
    <property type="match status" value="1"/>
</dbReference>
<name>A0A6S6VF42_9PLEO</name>
<dbReference type="Pfam" id="PF01476">
    <property type="entry name" value="LysM"/>
    <property type="match status" value="1"/>
</dbReference>
<dbReference type="SMART" id="SM00257">
    <property type="entry name" value="LysM"/>
    <property type="match status" value="1"/>
</dbReference>
<evidence type="ECO:0000313" key="1">
    <source>
        <dbReference type="EMBL" id="CAE7014440.1"/>
    </source>
</evidence>
<organism evidence="1 2">
    <name type="scientific">Pyrenophora teres f. teres</name>
    <dbReference type="NCBI Taxonomy" id="97479"/>
    <lineage>
        <taxon>Eukaryota</taxon>
        <taxon>Fungi</taxon>
        <taxon>Dikarya</taxon>
        <taxon>Ascomycota</taxon>
        <taxon>Pezizomycotina</taxon>
        <taxon>Dothideomycetes</taxon>
        <taxon>Pleosporomycetidae</taxon>
        <taxon>Pleosporales</taxon>
        <taxon>Pleosporineae</taxon>
        <taxon>Pleosporaceae</taxon>
        <taxon>Pyrenophora</taxon>
    </lineage>
</organism>
<reference evidence="1" key="1">
    <citation type="submission" date="2021-02" db="EMBL/GenBank/DDBJ databases">
        <authorList>
            <person name="Syme A R."/>
            <person name="Syme A R."/>
            <person name="Moolhuijzen P."/>
        </authorList>
    </citation>
    <scope>NUCLEOTIDE SEQUENCE</scope>
    <source>
        <strain evidence="1">W1-1</strain>
    </source>
</reference>
<gene>
    <name evidence="1" type="ORF">PTTW11_02650</name>
</gene>
<dbReference type="CDD" id="cd00118">
    <property type="entry name" value="LysM"/>
    <property type="match status" value="1"/>
</dbReference>
<accession>A0A6S6VF42</accession>
<dbReference type="SUPFAM" id="SSF54106">
    <property type="entry name" value="LysM domain"/>
    <property type="match status" value="1"/>
</dbReference>
<evidence type="ECO:0000313" key="2">
    <source>
        <dbReference type="Proteomes" id="UP000472372"/>
    </source>
</evidence>
<dbReference type="InterPro" id="IPR036779">
    <property type="entry name" value="LysM_dom_sf"/>
</dbReference>
<dbReference type="InterPro" id="IPR018392">
    <property type="entry name" value="LysM"/>
</dbReference>
<dbReference type="Gene3D" id="3.10.350.10">
    <property type="entry name" value="LysM domain"/>
    <property type="match status" value="1"/>
</dbReference>
<protein>
    <submittedName>
        <fullName evidence="1">LytE</fullName>
    </submittedName>
</protein>
<dbReference type="EMBL" id="HG992978">
    <property type="protein sequence ID" value="CAE7014440.1"/>
    <property type="molecule type" value="Genomic_DNA"/>
</dbReference>
<dbReference type="Proteomes" id="UP000472372">
    <property type="component" value="Chromosome 2"/>
</dbReference>
<proteinExistence type="predicted"/>